<feature type="transmembrane region" description="Helical" evidence="1">
    <location>
        <begin position="268"/>
        <end position="301"/>
    </location>
</feature>
<protein>
    <recommendedName>
        <fullName evidence="3">DUF2232 domain-containing protein</fullName>
    </recommendedName>
</protein>
<dbReference type="InterPro" id="IPR018710">
    <property type="entry name" value="DUF2232"/>
</dbReference>
<feature type="transmembrane region" description="Helical" evidence="1">
    <location>
        <begin position="61"/>
        <end position="94"/>
    </location>
</feature>
<keyword evidence="1" id="KW-1133">Transmembrane helix</keyword>
<evidence type="ECO:0000313" key="2">
    <source>
        <dbReference type="EMBL" id="VYU16708.1"/>
    </source>
</evidence>
<feature type="transmembrane region" description="Helical" evidence="1">
    <location>
        <begin position="231"/>
        <end position="248"/>
    </location>
</feature>
<feature type="transmembrane region" description="Helical" evidence="1">
    <location>
        <begin position="7"/>
        <end position="26"/>
    </location>
</feature>
<proteinExistence type="predicted"/>
<sequence>MNSTTKNLTLASILTSLCVVITIFALSTGIGYGIYLDFAIPIFFTIVYLKCGGKYSILSGIVSVSLVFMVVGDLAGALFMSQSFLLGIVCAYFMNKDSILMEDIFFSSIFSTILIMVIDIYTKALSGASIITEFQEMITWFPYKQYANFAFYCLIAFYCSGICFSIYYLSLFLGKKLRILTPNAEKKYYIFRNLKLFNRFLCFKRTTFYLCCLYIIFIEMLNIFNFEIKFIYLRVILISVQYIAYYYVIRDSLIIIKDFVITRTKNVLYIRLFMWVCLLLFFVAFRIQAFILAIISCFIDLKNSIRTHQKKIVDLFYEKKVDLRARPQ</sequence>
<feature type="transmembrane region" description="Helical" evidence="1">
    <location>
        <begin position="106"/>
        <end position="125"/>
    </location>
</feature>
<organism evidence="2">
    <name type="scientific">Intestinibacter bartlettii</name>
    <dbReference type="NCBI Taxonomy" id="261299"/>
    <lineage>
        <taxon>Bacteria</taxon>
        <taxon>Bacillati</taxon>
        <taxon>Bacillota</taxon>
        <taxon>Clostridia</taxon>
        <taxon>Peptostreptococcales</taxon>
        <taxon>Peptostreptococcaceae</taxon>
        <taxon>Intestinibacter</taxon>
    </lineage>
</organism>
<dbReference type="AlphaFoldDB" id="A0A6N3CNT8"/>
<feature type="transmembrane region" description="Helical" evidence="1">
    <location>
        <begin position="146"/>
        <end position="169"/>
    </location>
</feature>
<dbReference type="RefSeq" id="WP_156530921.1">
    <property type="nucleotide sequence ID" value="NZ_CACRUE010000030.1"/>
</dbReference>
<gene>
    <name evidence="2" type="ORF">IBLFYP30_01907</name>
</gene>
<feature type="transmembrane region" description="Helical" evidence="1">
    <location>
        <begin position="206"/>
        <end position="224"/>
    </location>
</feature>
<keyword evidence="1" id="KW-0472">Membrane</keyword>
<keyword evidence="1" id="KW-0812">Transmembrane</keyword>
<name>A0A6N3CNT8_9FIRM</name>
<dbReference type="EMBL" id="CACRUE010000030">
    <property type="protein sequence ID" value="VYU16708.1"/>
    <property type="molecule type" value="Genomic_DNA"/>
</dbReference>
<accession>A0A6N3CNT8</accession>
<evidence type="ECO:0000256" key="1">
    <source>
        <dbReference type="SAM" id="Phobius"/>
    </source>
</evidence>
<evidence type="ECO:0008006" key="3">
    <source>
        <dbReference type="Google" id="ProtNLM"/>
    </source>
</evidence>
<dbReference type="Pfam" id="PF09991">
    <property type="entry name" value="DUF2232"/>
    <property type="match status" value="1"/>
</dbReference>
<reference evidence="2" key="1">
    <citation type="submission" date="2019-11" db="EMBL/GenBank/DDBJ databases">
        <authorList>
            <person name="Feng L."/>
        </authorList>
    </citation>
    <scope>NUCLEOTIDE SEQUENCE</scope>
    <source>
        <strain evidence="2">IbartlettiiLFYP30</strain>
    </source>
</reference>